<reference evidence="2 3" key="1">
    <citation type="submission" date="2017-01" db="EMBL/GenBank/DDBJ databases">
        <authorList>
            <person name="Mah S.A."/>
            <person name="Swanson W.J."/>
            <person name="Moy G.W."/>
            <person name="Vacquier V.D."/>
        </authorList>
    </citation>
    <scope>NUCLEOTIDE SEQUENCE [LARGE SCALE GENOMIC DNA]</scope>
    <source>
        <strain evidence="2 3">RU36E</strain>
    </source>
</reference>
<gene>
    <name evidence="2" type="ORF">SAMN05878282_104330</name>
</gene>
<evidence type="ECO:0000313" key="3">
    <source>
        <dbReference type="Proteomes" id="UP000185841"/>
    </source>
</evidence>
<feature type="compositionally biased region" description="Basic and acidic residues" evidence="1">
    <location>
        <begin position="255"/>
        <end position="264"/>
    </location>
</feature>
<name>A0A1N6T662_AQUAC</name>
<accession>A0A1N6T662</accession>
<evidence type="ECO:0000256" key="1">
    <source>
        <dbReference type="SAM" id="MobiDB-lite"/>
    </source>
</evidence>
<dbReference type="EMBL" id="FTMP01000004">
    <property type="protein sequence ID" value="SIQ48803.1"/>
    <property type="molecule type" value="Genomic_DNA"/>
</dbReference>
<feature type="region of interest" description="Disordered" evidence="1">
    <location>
        <begin position="233"/>
        <end position="264"/>
    </location>
</feature>
<protein>
    <submittedName>
        <fullName evidence="2">Uncharacterized protein</fullName>
    </submittedName>
</protein>
<dbReference type="AlphaFoldDB" id="A0A1N6T662"/>
<dbReference type="RefSeq" id="WP_076426696.1">
    <property type="nucleotide sequence ID" value="NZ_FTMP01000004.1"/>
</dbReference>
<dbReference type="Proteomes" id="UP000185841">
    <property type="component" value="Unassembled WGS sequence"/>
</dbReference>
<evidence type="ECO:0000313" key="2">
    <source>
        <dbReference type="EMBL" id="SIQ48803.1"/>
    </source>
</evidence>
<sequence>MSGLFLRLAAQATGLCGQTLHSPARLPYQSLPERLVQSTPDFATATPTLADRQLTDPAQRVAPAAPPTRHAPSGRFQEQADKVTQEEWIAPLPPLTNRPGVTLRAESTGLSGSAPEKHAEIRGPAAPAALLPPQSPDDLSTPVPLAQVPVELPLQPAAQPSVPPANGSEVGALQRVPERTIDKLVLPLPLLPANLPGAVSAPAAAVSASASALPAREPDEVHIHIGRIEVTAIQESRPASKPSRKGAAPLSLDDYLARRKGDGS</sequence>
<proteinExistence type="predicted"/>
<organism evidence="2 3">
    <name type="scientific">Aquipseudomonas alcaligenes</name>
    <name type="common">Pseudomonas alcaligenes</name>
    <dbReference type="NCBI Taxonomy" id="43263"/>
    <lineage>
        <taxon>Bacteria</taxon>
        <taxon>Pseudomonadati</taxon>
        <taxon>Pseudomonadota</taxon>
        <taxon>Gammaproteobacteria</taxon>
        <taxon>Pseudomonadales</taxon>
        <taxon>Pseudomonadaceae</taxon>
        <taxon>Aquipseudomonas</taxon>
    </lineage>
</organism>
<feature type="region of interest" description="Disordered" evidence="1">
    <location>
        <begin position="46"/>
        <end position="119"/>
    </location>
</feature>